<comment type="subcellular location">
    <subcellularLocation>
        <location evidence="1">Membrane</location>
        <topology evidence="1">Multi-pass membrane protein</topology>
    </subcellularLocation>
</comment>
<evidence type="ECO:0000256" key="3">
    <source>
        <dbReference type="ARBA" id="ARBA00022516"/>
    </source>
</evidence>
<evidence type="ECO:0000256" key="11">
    <source>
        <dbReference type="RuleBase" id="RU003750"/>
    </source>
</evidence>
<keyword evidence="9" id="KW-0594">Phospholipid biosynthesis</keyword>
<evidence type="ECO:0000256" key="2">
    <source>
        <dbReference type="ARBA" id="ARBA00010441"/>
    </source>
</evidence>
<dbReference type="AlphaFoldDB" id="G6EXT0"/>
<dbReference type="EMBL" id="AGFR01000003">
    <property type="protein sequence ID" value="EHD14318.1"/>
    <property type="molecule type" value="Genomic_DNA"/>
</dbReference>
<dbReference type="InterPro" id="IPR043130">
    <property type="entry name" value="CDP-OH_PTrfase_TM_dom"/>
</dbReference>
<keyword evidence="4 11" id="KW-0808">Transferase</keyword>
<dbReference type="Pfam" id="PF01066">
    <property type="entry name" value="CDP-OH_P_transf"/>
    <property type="match status" value="1"/>
</dbReference>
<feature type="compositionally biased region" description="Acidic residues" evidence="12">
    <location>
        <begin position="266"/>
        <end position="278"/>
    </location>
</feature>
<keyword evidence="7" id="KW-0443">Lipid metabolism</keyword>
<dbReference type="GO" id="GO:0016780">
    <property type="term" value="F:phosphotransferase activity, for other substituted phosphate groups"/>
    <property type="evidence" value="ECO:0007669"/>
    <property type="project" value="InterPro"/>
</dbReference>
<feature type="region of interest" description="Disordered" evidence="12">
    <location>
        <begin position="262"/>
        <end position="289"/>
    </location>
</feature>
<dbReference type="Pfam" id="PF08009">
    <property type="entry name" value="CDP-OH_P_tran_2"/>
    <property type="match status" value="1"/>
</dbReference>
<dbReference type="GO" id="GO:0016020">
    <property type="term" value="C:membrane"/>
    <property type="evidence" value="ECO:0007669"/>
    <property type="project" value="UniProtKB-SubCell"/>
</dbReference>
<sequence>MLRQKIRPRVKGISFNRIIPNLLTLLGLCAGLIGIRSAIHGDFAEAAIAVLVAACFDGLDGRIARLLRGTSRFGAELDSLADFLSFGITPSFILYMWTLKDSGGYAFVPCAMFTVCMSLRLARFNASLEDEDKPKYASNFFTGVPAPAGAGIVLFPIFLGLEAQKLQWDFLIEIAHSQILTLVMLVTTSFLLVSTIPIWSFKNFKIPTTYVLPLLLGTAIYATVLVADPWGTLAFSGLLYLCTIPLSYRSFRLLRADAEALHKETEESDEEDQTETIENEVPTTPITPP</sequence>
<organism evidence="15 16">
    <name type="scientific">Commensalibacter intestini A911</name>
    <dbReference type="NCBI Taxonomy" id="1088868"/>
    <lineage>
        <taxon>Bacteria</taxon>
        <taxon>Pseudomonadati</taxon>
        <taxon>Pseudomonadota</taxon>
        <taxon>Alphaproteobacteria</taxon>
        <taxon>Acetobacterales</taxon>
        <taxon>Acetobacteraceae</taxon>
    </lineage>
</organism>
<keyword evidence="6 13" id="KW-1133">Transmembrane helix</keyword>
<feature type="transmembrane region" description="Helical" evidence="13">
    <location>
        <begin position="179"/>
        <end position="199"/>
    </location>
</feature>
<evidence type="ECO:0000256" key="13">
    <source>
        <dbReference type="SAM" id="Phobius"/>
    </source>
</evidence>
<comment type="caution">
    <text evidence="15">The sequence shown here is derived from an EMBL/GenBank/DDBJ whole genome shotgun (WGS) entry which is preliminary data.</text>
</comment>
<dbReference type="PANTHER" id="PTHR14269:SF61">
    <property type="entry name" value="CDP-DIACYLGLYCEROL--SERINE O-PHOSPHATIDYLTRANSFERASE"/>
    <property type="match status" value="1"/>
</dbReference>
<feature type="transmembrane region" description="Helical" evidence="13">
    <location>
        <begin position="136"/>
        <end position="159"/>
    </location>
</feature>
<feature type="transmembrane region" description="Helical" evidence="13">
    <location>
        <begin position="104"/>
        <end position="124"/>
    </location>
</feature>
<feature type="transmembrane region" description="Helical" evidence="13">
    <location>
        <begin position="230"/>
        <end position="248"/>
    </location>
</feature>
<dbReference type="STRING" id="1088868.CIN_02500"/>
<evidence type="ECO:0000256" key="6">
    <source>
        <dbReference type="ARBA" id="ARBA00022989"/>
    </source>
</evidence>
<dbReference type="Proteomes" id="UP000005939">
    <property type="component" value="Unassembled WGS sequence"/>
</dbReference>
<dbReference type="InterPro" id="IPR048254">
    <property type="entry name" value="CDP_ALCOHOL_P_TRANSF_CS"/>
</dbReference>
<dbReference type="eggNOG" id="COG1183">
    <property type="taxonomic scope" value="Bacteria"/>
</dbReference>
<protein>
    <submittedName>
        <fullName evidence="15">Putative CDP-diacylglycerol--serine O-phosphatidyltransferase</fullName>
    </submittedName>
</protein>
<keyword evidence="8 13" id="KW-0472">Membrane</keyword>
<dbReference type="InterPro" id="IPR012616">
    <property type="entry name" value="CDP-OH_P_trans_C"/>
</dbReference>
<evidence type="ECO:0000256" key="12">
    <source>
        <dbReference type="SAM" id="MobiDB-lite"/>
    </source>
</evidence>
<evidence type="ECO:0000256" key="7">
    <source>
        <dbReference type="ARBA" id="ARBA00023098"/>
    </source>
</evidence>
<accession>G6EXT0</accession>
<evidence type="ECO:0000256" key="4">
    <source>
        <dbReference type="ARBA" id="ARBA00022679"/>
    </source>
</evidence>
<feature type="domain" description="CDP-alcohol phosphatidyltransferase C-terminal" evidence="14">
    <location>
        <begin position="210"/>
        <end position="245"/>
    </location>
</feature>
<evidence type="ECO:0000256" key="10">
    <source>
        <dbReference type="ARBA" id="ARBA00023264"/>
    </source>
</evidence>
<dbReference type="PATRIC" id="fig|1088868.3.peg.249"/>
<dbReference type="PROSITE" id="PS00379">
    <property type="entry name" value="CDP_ALCOHOL_P_TRANSF"/>
    <property type="match status" value="1"/>
</dbReference>
<evidence type="ECO:0000259" key="14">
    <source>
        <dbReference type="Pfam" id="PF08009"/>
    </source>
</evidence>
<dbReference type="GO" id="GO:0008654">
    <property type="term" value="P:phospholipid biosynthetic process"/>
    <property type="evidence" value="ECO:0007669"/>
    <property type="project" value="UniProtKB-KW"/>
</dbReference>
<evidence type="ECO:0000256" key="8">
    <source>
        <dbReference type="ARBA" id="ARBA00023136"/>
    </source>
</evidence>
<keyword evidence="10" id="KW-1208">Phospholipid metabolism</keyword>
<dbReference type="InterPro" id="IPR050324">
    <property type="entry name" value="CDP-alcohol_PTase-I"/>
</dbReference>
<dbReference type="Gene3D" id="1.20.120.1760">
    <property type="match status" value="1"/>
</dbReference>
<evidence type="ECO:0000313" key="16">
    <source>
        <dbReference type="Proteomes" id="UP000005939"/>
    </source>
</evidence>
<keyword evidence="3" id="KW-0444">Lipid biosynthesis</keyword>
<feature type="transmembrane region" description="Helical" evidence="13">
    <location>
        <begin position="206"/>
        <end position="224"/>
    </location>
</feature>
<evidence type="ECO:0000256" key="9">
    <source>
        <dbReference type="ARBA" id="ARBA00023209"/>
    </source>
</evidence>
<dbReference type="InterPro" id="IPR000462">
    <property type="entry name" value="CDP-OH_P_trans"/>
</dbReference>
<evidence type="ECO:0000313" key="15">
    <source>
        <dbReference type="EMBL" id="EHD14318.1"/>
    </source>
</evidence>
<name>G6EXT0_9PROT</name>
<evidence type="ECO:0000256" key="5">
    <source>
        <dbReference type="ARBA" id="ARBA00022692"/>
    </source>
</evidence>
<comment type="similarity">
    <text evidence="2 11">Belongs to the CDP-alcohol phosphatidyltransferase class-I family.</text>
</comment>
<reference evidence="15 16" key="1">
    <citation type="submission" date="2011-10" db="EMBL/GenBank/DDBJ databases">
        <title>Genome Sequence of Commensalibacter intestini A911, isolated from Drosophila gut.</title>
        <authorList>
            <person name="Lee W.-J."/>
            <person name="Kim E.-K."/>
        </authorList>
    </citation>
    <scope>NUCLEOTIDE SEQUENCE [LARGE SCALE GENOMIC DNA]</scope>
    <source>
        <strain evidence="15 16">A911</strain>
    </source>
</reference>
<gene>
    <name evidence="15" type="ORF">CIN_02500</name>
</gene>
<dbReference type="PANTHER" id="PTHR14269">
    <property type="entry name" value="CDP-DIACYLGLYCEROL--GLYCEROL-3-PHOSPHATE 3-PHOSPHATIDYLTRANSFERASE-RELATED"/>
    <property type="match status" value="1"/>
</dbReference>
<evidence type="ECO:0000256" key="1">
    <source>
        <dbReference type="ARBA" id="ARBA00004141"/>
    </source>
</evidence>
<keyword evidence="5 13" id="KW-0812">Transmembrane</keyword>
<proteinExistence type="inferred from homology"/>